<keyword evidence="3 4" id="KW-0408">Iron</keyword>
<evidence type="ECO:0000256" key="1">
    <source>
        <dbReference type="ARBA" id="ARBA00022617"/>
    </source>
</evidence>
<keyword evidence="7" id="KW-0472">Membrane</keyword>
<keyword evidence="5" id="KW-0732">Signal</keyword>
<dbReference type="PROSITE" id="PS51007">
    <property type="entry name" value="CYTC"/>
    <property type="match status" value="1"/>
</dbReference>
<accession>A0A0J1EFE7</accession>
<feature type="domain" description="Cytochrome c" evidence="6">
    <location>
        <begin position="34"/>
        <end position="125"/>
    </location>
</feature>
<reference evidence="7" key="1">
    <citation type="submission" date="2015-05" db="EMBL/GenBank/DDBJ databases">
        <title>Permanent draft genome of Rhodopirellula islandicus K833.</title>
        <authorList>
            <person name="Kizina J."/>
            <person name="Richter M."/>
            <person name="Glockner F.O."/>
            <person name="Harder J."/>
        </authorList>
    </citation>
    <scope>NUCLEOTIDE SEQUENCE [LARGE SCALE GENOMIC DNA]</scope>
    <source>
        <strain evidence="7">K833</strain>
    </source>
</reference>
<dbReference type="OrthoDB" id="127107at2"/>
<feature type="chain" id="PRO_5005250124" evidence="5">
    <location>
        <begin position="28"/>
        <end position="1204"/>
    </location>
</feature>
<protein>
    <submittedName>
        <fullName evidence="7">Transmembrane protein</fullName>
    </submittedName>
</protein>
<evidence type="ECO:0000256" key="2">
    <source>
        <dbReference type="ARBA" id="ARBA00022723"/>
    </source>
</evidence>
<dbReference type="RefSeq" id="WP_047815190.1">
    <property type="nucleotide sequence ID" value="NZ_LECT01000029.1"/>
</dbReference>
<dbReference type="GO" id="GO:0046872">
    <property type="term" value="F:metal ion binding"/>
    <property type="evidence" value="ECO:0007669"/>
    <property type="project" value="UniProtKB-KW"/>
</dbReference>
<dbReference type="PANTHER" id="PTHR35889">
    <property type="entry name" value="CYCLOINULO-OLIGOSACCHARIDE FRUCTANOTRANSFERASE-RELATED"/>
    <property type="match status" value="1"/>
</dbReference>
<evidence type="ECO:0000256" key="4">
    <source>
        <dbReference type="PROSITE-ProRule" id="PRU00433"/>
    </source>
</evidence>
<dbReference type="Pfam" id="PF07635">
    <property type="entry name" value="PSCyt1"/>
    <property type="match status" value="1"/>
</dbReference>
<gene>
    <name evidence="7" type="ORF">RISK_003825</name>
</gene>
<dbReference type="InterPro" id="IPR009056">
    <property type="entry name" value="Cyt_c-like_dom"/>
</dbReference>
<dbReference type="Pfam" id="PF07587">
    <property type="entry name" value="PSD1"/>
    <property type="match status" value="1"/>
</dbReference>
<keyword evidence="8" id="KW-1185">Reference proteome</keyword>
<dbReference type="PATRIC" id="fig|595434.4.peg.3630"/>
<dbReference type="STRING" id="595434.RISK_003825"/>
<dbReference type="InterPro" id="IPR011429">
    <property type="entry name" value="Cyt_c_Planctomycete-type"/>
</dbReference>
<dbReference type="AlphaFoldDB" id="A0A0J1EFE7"/>
<dbReference type="GO" id="GO:0009055">
    <property type="term" value="F:electron transfer activity"/>
    <property type="evidence" value="ECO:0007669"/>
    <property type="project" value="InterPro"/>
</dbReference>
<sequence length="1204" mass="134347">MIWNVFASCRTFGWIAATLFLASSVLADEPTQPAKIDFGRDIRPILSDNCFACHGPDEHDRKAGVRLDSAEGIADIIDQDDWQESLLIERVSTDDSDMIMPPTDFHKPLSPEQIKLLKQWVSEGAVYASHWAFTPPRRHELPSNIDQDDEAAGRDRIDQWIDVELQSMGLSSAGTADRRTLARRASLDLTGLPPTLERVEAFVADPSPEAYENYIEELLASPDYGEHMARFWLDLVRYGDTHGLHLDNYREMWPYRDWVIDAFNQNLSFDQFITRQLAGDLLPETDEAESLSNKIASGFNRLNVTTNEGGSIYDEVFARNVIDRTDSFGTIFLGLTTGCSVCHDHKFDPISQKDYFALSAFFNSLDGRAMDGNKKDHAPVIRVPSEEQSAELSQIASDIADLDREMAGPLLEVDAAQLQWQQSLASTEESVHANLMPVEVTTKNSGKFKQNEDGTVEWDGTPPAKEVMQLVSPLPAGTWQMLQLHAITDEEHPRVGTASNQNAVLSEIKIETRPDDQSDWVEIPIRSATATRAQDSDSFTVDKAIDGKIDATTGWAVGGHEATGDRTAWFVIPATEVPVSENESGQIRVSLHYESVHVSHMLRKVALSLHSSANQVPADQRIVLGESHLIGPLPIENVGKGLNETFAGEDQNKLDPTQAITLEDSEHQWQPRADIVSILPNELPTLDDSPSVSVVHQLIRSPSDQSVELMLGTDEGSVLFLNGKEIAKQKLGKRKDNEFQPLSNRHTLALKKGDNHLFIRHVNRSGPATLTFAIDSPSVQFAEPLTERLAALPAPTDNEESPSLDWRAARAFYREVVCDHPRWIALNDMRDGMRAMQDKIKGQIPTTLVWKETATPRDAFILERGLYDSPGEKVERAVPGFLPEFPEGAPNDRLGLSQWLLRKDHPLTARVAVNRFWQQLFGHGLVKSSEDFGSQGHLPSHPELLDELAIDFRESGWDVKEMMKRLVMTETYRRDATATSQMLAVDPSNRYFARGPRFRLDAETLRDQMLSVSGLLVTTRGGPSVKPPQPAGLWEAVGYTDSDTANFVPDEGEKTVRRSVYTFWKRTSAPAVMSTFDAPSRESCTARRERTNTPMQALLLLNETQAVEAARAMADEITASPTPDPSDWEAISRKRLQSAFQRVTLRPIETNELRSLERLLADLTEHYSVQLEEARLLVGAPDPELAAWTVVMNTLLNLDEVVCK</sequence>
<dbReference type="PANTHER" id="PTHR35889:SF3">
    <property type="entry name" value="F-BOX DOMAIN-CONTAINING PROTEIN"/>
    <property type="match status" value="1"/>
</dbReference>
<evidence type="ECO:0000256" key="5">
    <source>
        <dbReference type="SAM" id="SignalP"/>
    </source>
</evidence>
<proteinExistence type="predicted"/>
<dbReference type="InterPro" id="IPR022655">
    <property type="entry name" value="DUF1553"/>
</dbReference>
<dbReference type="Proteomes" id="UP000036367">
    <property type="component" value="Unassembled WGS sequence"/>
</dbReference>
<name>A0A0J1EFE7_RHOIS</name>
<organism evidence="7 8">
    <name type="scientific">Rhodopirellula islandica</name>
    <dbReference type="NCBI Taxonomy" id="595434"/>
    <lineage>
        <taxon>Bacteria</taxon>
        <taxon>Pseudomonadati</taxon>
        <taxon>Planctomycetota</taxon>
        <taxon>Planctomycetia</taxon>
        <taxon>Pirellulales</taxon>
        <taxon>Pirellulaceae</taxon>
        <taxon>Rhodopirellula</taxon>
    </lineage>
</organism>
<evidence type="ECO:0000313" key="7">
    <source>
        <dbReference type="EMBL" id="KLU04239.1"/>
    </source>
</evidence>
<keyword evidence="7" id="KW-0812">Transmembrane</keyword>
<dbReference type="GO" id="GO:0020037">
    <property type="term" value="F:heme binding"/>
    <property type="evidence" value="ECO:0007669"/>
    <property type="project" value="InterPro"/>
</dbReference>
<dbReference type="Pfam" id="PF07583">
    <property type="entry name" value="PSCyt2"/>
    <property type="match status" value="1"/>
</dbReference>
<feature type="signal peptide" evidence="5">
    <location>
        <begin position="1"/>
        <end position="27"/>
    </location>
</feature>
<dbReference type="SUPFAM" id="SSF46626">
    <property type="entry name" value="Cytochrome c"/>
    <property type="match status" value="1"/>
</dbReference>
<evidence type="ECO:0000256" key="3">
    <source>
        <dbReference type="ARBA" id="ARBA00023004"/>
    </source>
</evidence>
<dbReference type="EMBL" id="LECT01000029">
    <property type="protein sequence ID" value="KLU04239.1"/>
    <property type="molecule type" value="Genomic_DNA"/>
</dbReference>
<evidence type="ECO:0000259" key="6">
    <source>
        <dbReference type="PROSITE" id="PS51007"/>
    </source>
</evidence>
<keyword evidence="1 4" id="KW-0349">Heme</keyword>
<dbReference type="InterPro" id="IPR036909">
    <property type="entry name" value="Cyt_c-like_dom_sf"/>
</dbReference>
<keyword evidence="2 4" id="KW-0479">Metal-binding</keyword>
<dbReference type="InterPro" id="IPR011444">
    <property type="entry name" value="DUF1549"/>
</dbReference>
<evidence type="ECO:0000313" key="8">
    <source>
        <dbReference type="Proteomes" id="UP000036367"/>
    </source>
</evidence>
<comment type="caution">
    <text evidence="7">The sequence shown here is derived from an EMBL/GenBank/DDBJ whole genome shotgun (WGS) entry which is preliminary data.</text>
</comment>